<proteinExistence type="predicted"/>
<dbReference type="InterPro" id="IPR011009">
    <property type="entry name" value="Kinase-like_dom_sf"/>
</dbReference>
<comment type="caution">
    <text evidence="2">The sequence shown here is derived from an EMBL/GenBank/DDBJ whole genome shotgun (WGS) entry which is preliminary data.</text>
</comment>
<dbReference type="PROSITE" id="PS50011">
    <property type="entry name" value="PROTEIN_KINASE_DOM"/>
    <property type="match status" value="1"/>
</dbReference>
<evidence type="ECO:0000313" key="3">
    <source>
        <dbReference type="Proteomes" id="UP001528850"/>
    </source>
</evidence>
<evidence type="ECO:0000313" key="2">
    <source>
        <dbReference type="EMBL" id="MDF4026392.1"/>
    </source>
</evidence>
<dbReference type="EMBL" id="JARJJS010000004">
    <property type="protein sequence ID" value="MDF4026392.1"/>
    <property type="molecule type" value="Genomic_DNA"/>
</dbReference>
<dbReference type="InterPro" id="IPR057929">
    <property type="entry name" value="RamC_N"/>
</dbReference>
<name>A0ABT6BE35_9GAMM</name>
<dbReference type="InterPro" id="IPR007822">
    <property type="entry name" value="LANC-like"/>
</dbReference>
<dbReference type="Pfam" id="PF05147">
    <property type="entry name" value="LANC_like"/>
    <property type="match status" value="1"/>
</dbReference>
<dbReference type="NCBIfam" id="NF038151">
    <property type="entry name" value="lanthi_synth_III"/>
    <property type="match status" value="1"/>
</dbReference>
<accession>A0ABT6BE35</accession>
<protein>
    <submittedName>
        <fullName evidence="2">Class III lanthionine synthetase LanKC</fullName>
    </submittedName>
</protein>
<dbReference type="CDD" id="cd04791">
    <property type="entry name" value="LanC_SerThrkinase"/>
    <property type="match status" value="1"/>
</dbReference>
<dbReference type="Pfam" id="PF25816">
    <property type="entry name" value="RamC_N"/>
    <property type="match status" value="1"/>
</dbReference>
<gene>
    <name evidence="2" type="primary">lanKC</name>
    <name evidence="2" type="ORF">P3W24_15570</name>
</gene>
<dbReference type="Proteomes" id="UP001528850">
    <property type="component" value="Unassembled WGS sequence"/>
</dbReference>
<dbReference type="InterPro" id="IPR000719">
    <property type="entry name" value="Prot_kinase_dom"/>
</dbReference>
<reference evidence="2 3" key="1">
    <citation type="journal article" date="2024" name="Curr. Microbiol.">
        <title>Luteibacter sahnii sp. nov., A Novel Yellow-Colored Xanthomonadin Pigment Producing Probiotic Bacterium from Healthy Rice Seed Microbiome.</title>
        <authorList>
            <person name="Jaiswal G."/>
            <person name="Rana R."/>
            <person name="Nayak P.K."/>
            <person name="Chouhan R."/>
            <person name="Gandhi S.G."/>
            <person name="Patel H.K."/>
            <person name="Patil P.B."/>
        </authorList>
    </citation>
    <scope>NUCLEOTIDE SEQUENCE [LARGE SCALE GENOMIC DNA]</scope>
    <source>
        <strain evidence="2 3">PPL201</strain>
    </source>
</reference>
<dbReference type="SMART" id="SM01260">
    <property type="entry name" value="LANC_like"/>
    <property type="match status" value="1"/>
</dbReference>
<dbReference type="Gene3D" id="1.50.10.10">
    <property type="match status" value="1"/>
</dbReference>
<dbReference type="SUPFAM" id="SSF56112">
    <property type="entry name" value="Protein kinase-like (PK-like)"/>
    <property type="match status" value="1"/>
</dbReference>
<sequence length="897" mass="97989">MEPRIDLLPYTGVDHDYFETHGHRPVNEDDFIDAVRRIVRRHGKATNGSRTWDLGRRGVWVQCMPSDATLPAQGWKIHVSSVVTTARVVLAITAAVLVSDGIPFKFAADATMLGHINGKRWPRGGSGKFITIYPRHVGEFRRVLDDLHASLSGYAGPYVLTDRRYRDSLVLHYRYGGIRGEPRIGSDGRSEWMLTRPDGSLEPDARQPCFRLPDWLRDPFPDGDDASSPGALGGGRFRVRHALSFSAAGGVYVADDLDEGRRVIIKEARPYIGGHDAATVTLRKEFRLLRLLAPLGVAPRPVAHFREWEHTFLVEEYLEGDTLRHWLGRRYPWIKTRATRADVKAFLDDVCKVMGHLATTIQRVHDVGVSIGDLSFHNCIVAADGRVRIIDLEACIEDGLDTTLDLRTPGFASAAPRRRTHAEACAEDAYAFGANLLAAMMPINAMLPLDRDAAARFAHRMVRDMGYPVEIGEVILGLMADDPTRRPRPANAMRCLRDAVEHLDGGNPPVPHRGGPYLPACDPAPELFRFIDERAAEARPDRYVPAGAEIFQSHPWGVAHGAAGILHAYLRGRRSPPEGLVDYLLAGTRSARQRGTNLAGGDSGIAWVLYDAGKTGEATDLLRQSSSFDGEPHGLHDGRAGWGLARVKAWYETADGVFLRDAIGAGDAVLAAAMEDPAGYRWPAGGRQPVGLAYGASGIALFLLHLHLVTGEPKYIRGAHEALRYDFAQRRLNPDGDPTWPLQVGHGTVTPYLRCGTAGVVAVAARMLAVTGDVRYRDMVMAADADLFRPHAISPGRFDGLAGIGEVLLDLAVYLPDRASIYRREAHRVASGIEPFLVRRPGGLAVPGAELVRLSCDFATGSAGVAAFFDRLWRGGAASFMLDEHMPSVAYASIAAA</sequence>
<evidence type="ECO:0000259" key="1">
    <source>
        <dbReference type="PROSITE" id="PS50011"/>
    </source>
</evidence>
<dbReference type="InterPro" id="IPR053524">
    <property type="entry name" value="Aerial_hyphae_peptide-synth"/>
</dbReference>
<dbReference type="Gene3D" id="1.10.510.10">
    <property type="entry name" value="Transferase(Phosphotransferase) domain 1"/>
    <property type="match status" value="1"/>
</dbReference>
<dbReference type="PRINTS" id="PR01950">
    <property type="entry name" value="LANCSUPER"/>
</dbReference>
<dbReference type="SUPFAM" id="SSF158745">
    <property type="entry name" value="LanC-like"/>
    <property type="match status" value="1"/>
</dbReference>
<dbReference type="InterPro" id="IPR058053">
    <property type="entry name" value="RamC_C"/>
</dbReference>
<dbReference type="Gene3D" id="3.30.200.20">
    <property type="entry name" value="Phosphorylase Kinase, domain 1"/>
    <property type="match status" value="1"/>
</dbReference>
<keyword evidence="3" id="KW-1185">Reference proteome</keyword>
<feature type="domain" description="Protein kinase" evidence="1">
    <location>
        <begin position="237"/>
        <end position="500"/>
    </location>
</feature>
<dbReference type="InterPro" id="IPR012341">
    <property type="entry name" value="6hp_glycosidase-like_sf"/>
</dbReference>
<organism evidence="2 3">
    <name type="scientific">Luteibacter sahnii</name>
    <dbReference type="NCBI Taxonomy" id="3021977"/>
    <lineage>
        <taxon>Bacteria</taxon>
        <taxon>Pseudomonadati</taxon>
        <taxon>Pseudomonadota</taxon>
        <taxon>Gammaproteobacteria</taxon>
        <taxon>Lysobacterales</taxon>
        <taxon>Rhodanobacteraceae</taxon>
        <taxon>Luteibacter</taxon>
    </lineage>
</organism>